<evidence type="ECO:0000256" key="1">
    <source>
        <dbReference type="SAM" id="MobiDB-lite"/>
    </source>
</evidence>
<protein>
    <recommendedName>
        <fullName evidence="2">Dit-like phage tail protein N-terminal domain-containing protein</fullName>
    </recommendedName>
</protein>
<name>A0ABT3QDD7_9PROT</name>
<comment type="caution">
    <text evidence="3">The sequence shown here is derived from an EMBL/GenBank/DDBJ whole genome shotgun (WGS) entry which is preliminary data.</text>
</comment>
<keyword evidence="4" id="KW-1185">Reference proteome</keyword>
<evidence type="ECO:0000313" key="4">
    <source>
        <dbReference type="Proteomes" id="UP001301152"/>
    </source>
</evidence>
<evidence type="ECO:0000259" key="2">
    <source>
        <dbReference type="Pfam" id="PF21821"/>
    </source>
</evidence>
<dbReference type="InterPro" id="IPR048494">
    <property type="entry name" value="Dit-like_N"/>
</dbReference>
<sequence>MVVSDIASLLFDSNRKITGQDGTTVIPDLAIRERHIDRLGITSMPVQTGAAITDHAFYMQPEFTLEFGWSNATLAATLSNFSGTTLSGLVSGDFGEQYIRTVYAKILKLQKSRQLCTVVTGKRTYKNVLIESVETNSSSETAYSMFAVMNCRSLNLAHSAVTQSGITAINQKIPASTSPEASNGTKQLQPASNSSGLASMWSGVKSAFSSAFS</sequence>
<dbReference type="EMBL" id="JAPIUZ010000002">
    <property type="protein sequence ID" value="MCX2563318.1"/>
    <property type="molecule type" value="Genomic_DNA"/>
</dbReference>
<reference evidence="3 4" key="1">
    <citation type="submission" date="2022-11" db="EMBL/GenBank/DDBJ databases">
        <title>Genome sequencing of Acetobacter type strain.</title>
        <authorList>
            <person name="Heo J."/>
            <person name="Lee D."/>
            <person name="Han B.-H."/>
            <person name="Hong S.-B."/>
            <person name="Kwon S.-W."/>
        </authorList>
    </citation>
    <scope>NUCLEOTIDE SEQUENCE [LARGE SCALE GENOMIC DNA]</scope>
    <source>
        <strain evidence="3 4">KACC 21253</strain>
    </source>
</reference>
<proteinExistence type="predicted"/>
<organism evidence="3 4">
    <name type="scientific">Acetobacter thailandicus</name>
    <dbReference type="NCBI Taxonomy" id="1502842"/>
    <lineage>
        <taxon>Bacteria</taxon>
        <taxon>Pseudomonadati</taxon>
        <taxon>Pseudomonadota</taxon>
        <taxon>Alphaproteobacteria</taxon>
        <taxon>Acetobacterales</taxon>
        <taxon>Acetobacteraceae</taxon>
        <taxon>Acetobacter</taxon>
    </lineage>
</organism>
<dbReference type="Proteomes" id="UP001301152">
    <property type="component" value="Unassembled WGS sequence"/>
</dbReference>
<dbReference type="Pfam" id="PF21821">
    <property type="entry name" value="Dit_like"/>
    <property type="match status" value="1"/>
</dbReference>
<dbReference type="RefSeq" id="WP_173559062.1">
    <property type="nucleotide sequence ID" value="NZ_JAPIUZ010000002.1"/>
</dbReference>
<feature type="region of interest" description="Disordered" evidence="1">
    <location>
        <begin position="175"/>
        <end position="194"/>
    </location>
</feature>
<accession>A0ABT3QDD7</accession>
<gene>
    <name evidence="3" type="ORF">OQ497_04990</name>
</gene>
<feature type="domain" description="Dit-like phage tail protein N-terminal" evidence="2">
    <location>
        <begin position="28"/>
        <end position="163"/>
    </location>
</feature>
<evidence type="ECO:0000313" key="3">
    <source>
        <dbReference type="EMBL" id="MCX2563318.1"/>
    </source>
</evidence>